<evidence type="ECO:0000313" key="2">
    <source>
        <dbReference type="Proteomes" id="UP000324974"/>
    </source>
</evidence>
<dbReference type="OrthoDB" id="9968650at2"/>
<accession>A0A5C1AK71</accession>
<dbReference type="EMBL" id="CP042425">
    <property type="protein sequence ID" value="QEL17544.1"/>
    <property type="molecule type" value="Genomic_DNA"/>
</dbReference>
<name>A0A5C1AK71_9BACT</name>
<protein>
    <submittedName>
        <fullName evidence="1">Uncharacterized protein</fullName>
    </submittedName>
</protein>
<dbReference type="KEGG" id="lrs:PX52LOC_04534"/>
<gene>
    <name evidence="1" type="ORF">PX52LOC_04534</name>
</gene>
<dbReference type="AlphaFoldDB" id="A0A5C1AK71"/>
<evidence type="ECO:0000313" key="1">
    <source>
        <dbReference type="EMBL" id="QEL17544.1"/>
    </source>
</evidence>
<sequence length="74" mass="8200">MLKPNWFDEAFCETMDKATAEGVLREVAESPRIIAALKEALAEHDKHAGQHGWAGPSRTQVVRRALAEVLDSEN</sequence>
<dbReference type="RefSeq" id="WP_149112137.1">
    <property type="nucleotide sequence ID" value="NZ_CP042425.1"/>
</dbReference>
<organism evidence="1 2">
    <name type="scientific">Limnoglobus roseus</name>
    <dbReference type="NCBI Taxonomy" id="2598579"/>
    <lineage>
        <taxon>Bacteria</taxon>
        <taxon>Pseudomonadati</taxon>
        <taxon>Planctomycetota</taxon>
        <taxon>Planctomycetia</taxon>
        <taxon>Gemmatales</taxon>
        <taxon>Gemmataceae</taxon>
        <taxon>Limnoglobus</taxon>
    </lineage>
</organism>
<reference evidence="2" key="1">
    <citation type="submission" date="2019-08" db="EMBL/GenBank/DDBJ databases">
        <title>Limnoglobus roseus gen. nov., sp. nov., a novel freshwater planctomycete with a giant genome from the family Gemmataceae.</title>
        <authorList>
            <person name="Kulichevskaya I.S."/>
            <person name="Naumoff D.G."/>
            <person name="Miroshnikov K."/>
            <person name="Ivanova A."/>
            <person name="Philippov D.A."/>
            <person name="Hakobyan A."/>
            <person name="Rijpstra I.C."/>
            <person name="Sinninghe Damste J.S."/>
            <person name="Liesack W."/>
            <person name="Dedysh S.N."/>
        </authorList>
    </citation>
    <scope>NUCLEOTIDE SEQUENCE [LARGE SCALE GENOMIC DNA]</scope>
    <source>
        <strain evidence="2">PX52</strain>
    </source>
</reference>
<proteinExistence type="predicted"/>
<keyword evidence="2" id="KW-1185">Reference proteome</keyword>
<dbReference type="Proteomes" id="UP000324974">
    <property type="component" value="Chromosome"/>
</dbReference>